<dbReference type="Gene3D" id="3.40.720.10">
    <property type="entry name" value="Alkaline Phosphatase, subunit A"/>
    <property type="match status" value="2"/>
</dbReference>
<dbReference type="Pfam" id="PF04185">
    <property type="entry name" value="Phosphoesterase"/>
    <property type="match status" value="1"/>
</dbReference>
<keyword evidence="7" id="KW-1185">Reference proteome</keyword>
<dbReference type="OrthoDB" id="980947at2"/>
<dbReference type="Proteomes" id="UP000199548">
    <property type="component" value="Unassembled WGS sequence"/>
</dbReference>
<dbReference type="InterPro" id="IPR017767">
    <property type="entry name" value="PC-PLC"/>
</dbReference>
<dbReference type="PROSITE" id="PS51318">
    <property type="entry name" value="TAT"/>
    <property type="match status" value="1"/>
</dbReference>
<organism evidence="6 7">
    <name type="scientific">Paraburkholderia megapolitana</name>
    <dbReference type="NCBI Taxonomy" id="420953"/>
    <lineage>
        <taxon>Bacteria</taxon>
        <taxon>Pseudomonadati</taxon>
        <taxon>Pseudomonadota</taxon>
        <taxon>Betaproteobacteria</taxon>
        <taxon>Burkholderiales</taxon>
        <taxon>Burkholderiaceae</taxon>
        <taxon>Paraburkholderia</taxon>
    </lineage>
</organism>
<dbReference type="EC" id="3.1.4.3" evidence="2"/>
<evidence type="ECO:0000313" key="6">
    <source>
        <dbReference type="EMBL" id="SFI00635.1"/>
    </source>
</evidence>
<feature type="signal peptide" evidence="4">
    <location>
        <begin position="1"/>
        <end position="17"/>
    </location>
</feature>
<name>A0A1I3ENS2_9BURK</name>
<dbReference type="GO" id="GO:0016042">
    <property type="term" value="P:lipid catabolic process"/>
    <property type="evidence" value="ECO:0007669"/>
    <property type="project" value="InterPro"/>
</dbReference>
<sequence length="708" mass="76210">MTSLTRRNFLRAAAASAAVSVFPPAIRRALAIPANNATGTINDVQHVVILMQENRSFDHYFGTLPGVRGYGDRLTIPQPGGVPVWNQSDGTRTVLPFYLDSTKGNALLAGGAHSWSDAHAAWNNGRMTNWPQYKGDVSMGYLQQSDLSFQFALANAFTICDAYHCSLHGGTNSNRIFLWTGTNGPTGAGLSVVNNDGWDSLGASSTGLTWTTYPERLQAAGVSWKVYENMPDNYTDNPLAGFKTFRKVNETVPGSPDAPYTPQLDATAPLYKGIGNTMPDGGFLQAFKDDIAAGQLPQVSWIVTPQAYCEHPGVSTPGQGAWYIQQLLDALTANPDVWSKAVLFVNFDENDCFFDHVPPPAAPTRNADGTYAGKSTVDTRYEYFDFPTPPGNDGSEKPDGLAYGPGPRVPMYVVSPWSRGGWVNSQVSDHTSVLRFLEQRFGVTESNISPWRRAVCGDLTSAFNFGNPNGSAVPSIAAPTKSQADQQAIQQSTQGAVPVPSVGAQQVPKQTPFARPSRALPYELHVSANADVAGGNLWLIFSNTGNAGAVYHVYDRLHLDRTPRRYTVEAGKEVSDSWAVVSDNGGAYDLWVLGPNGFHRAFQGNVATLAGGANPEIRVCYDVNNDAVYVTLMNTGTANASFTVTANAYRTDGPWTYAVPPQMQVEPSWNLGSVGGWYDFTVAAAGGFVRRFAGRVETGHDSTSDPAA</sequence>
<evidence type="ECO:0000256" key="2">
    <source>
        <dbReference type="ARBA" id="ARBA00012018"/>
    </source>
</evidence>
<dbReference type="InterPro" id="IPR008475">
    <property type="entry name" value="PLipase_C_C"/>
</dbReference>
<dbReference type="PANTHER" id="PTHR31956">
    <property type="entry name" value="NON-SPECIFIC PHOSPHOLIPASE C4-RELATED"/>
    <property type="match status" value="1"/>
</dbReference>
<gene>
    <name evidence="6" type="ORF">SAMN05192543_101990</name>
</gene>
<dbReference type="InterPro" id="IPR007312">
    <property type="entry name" value="Phosphoesterase"/>
</dbReference>
<dbReference type="STRING" id="420953.SAMN05192543_101990"/>
<evidence type="ECO:0000256" key="4">
    <source>
        <dbReference type="SAM" id="SignalP"/>
    </source>
</evidence>
<dbReference type="GO" id="GO:0034480">
    <property type="term" value="F:phosphatidylcholine phospholipase C activity"/>
    <property type="evidence" value="ECO:0007669"/>
    <property type="project" value="UniProtKB-EC"/>
</dbReference>
<proteinExistence type="inferred from homology"/>
<dbReference type="Pfam" id="PF05506">
    <property type="entry name" value="PLipase_C_C"/>
    <property type="match status" value="2"/>
</dbReference>
<dbReference type="NCBIfam" id="TIGR03396">
    <property type="entry name" value="PC_PLC"/>
    <property type="match status" value="1"/>
</dbReference>
<protein>
    <recommendedName>
        <fullName evidence="2">phospholipase C</fullName>
        <ecNumber evidence="2">3.1.4.3</ecNumber>
    </recommendedName>
</protein>
<dbReference type="CDD" id="cd16014">
    <property type="entry name" value="PLC"/>
    <property type="match status" value="1"/>
</dbReference>
<dbReference type="EMBL" id="FOQU01000001">
    <property type="protein sequence ID" value="SFI00635.1"/>
    <property type="molecule type" value="Genomic_DNA"/>
</dbReference>
<dbReference type="RefSeq" id="WP_091008189.1">
    <property type="nucleotide sequence ID" value="NZ_CP041743.1"/>
</dbReference>
<dbReference type="AlphaFoldDB" id="A0A1I3ENS2"/>
<comment type="similarity">
    <text evidence="1">Belongs to the bacterial phospholipase C family.</text>
</comment>
<keyword evidence="4" id="KW-0732">Signal</keyword>
<feature type="domain" description="Bacterial phospholipase C C-terminal" evidence="5">
    <location>
        <begin position="615"/>
        <end position="695"/>
    </location>
</feature>
<dbReference type="PANTHER" id="PTHR31956:SF1">
    <property type="entry name" value="NON-SPECIFIC PHOSPHOLIPASE C1"/>
    <property type="match status" value="1"/>
</dbReference>
<feature type="chain" id="PRO_5011727567" description="phospholipase C" evidence="4">
    <location>
        <begin position="18"/>
        <end position="708"/>
    </location>
</feature>
<evidence type="ECO:0000259" key="5">
    <source>
        <dbReference type="Pfam" id="PF05506"/>
    </source>
</evidence>
<evidence type="ECO:0000256" key="3">
    <source>
        <dbReference type="ARBA" id="ARBA00022801"/>
    </source>
</evidence>
<evidence type="ECO:0000256" key="1">
    <source>
        <dbReference type="ARBA" id="ARBA00009717"/>
    </source>
</evidence>
<keyword evidence="3" id="KW-0378">Hydrolase</keyword>
<dbReference type="InterPro" id="IPR017850">
    <property type="entry name" value="Alkaline_phosphatase_core_sf"/>
</dbReference>
<reference evidence="6 7" key="1">
    <citation type="submission" date="2016-10" db="EMBL/GenBank/DDBJ databases">
        <authorList>
            <person name="de Groot N.N."/>
        </authorList>
    </citation>
    <scope>NUCLEOTIDE SEQUENCE [LARGE SCALE GENOMIC DNA]</scope>
    <source>
        <strain evidence="6 7">LMG 23650</strain>
    </source>
</reference>
<evidence type="ECO:0000313" key="7">
    <source>
        <dbReference type="Proteomes" id="UP000199548"/>
    </source>
</evidence>
<dbReference type="InterPro" id="IPR006311">
    <property type="entry name" value="TAT_signal"/>
</dbReference>
<accession>A0A1I3ENS2</accession>
<feature type="domain" description="Bacterial phospholipase C C-terminal" evidence="5">
    <location>
        <begin position="516"/>
        <end position="605"/>
    </location>
</feature>